<accession>A0A1U9KTE2</accession>
<dbReference type="EMBL" id="CP014691">
    <property type="protein sequence ID" value="AQS89065.1"/>
    <property type="molecule type" value="Genomic_DNA"/>
</dbReference>
<dbReference type="KEGG" id="nch:A0U93_15365"/>
<dbReference type="STRING" id="320497.A0U93_15365"/>
<dbReference type="Proteomes" id="UP000188604">
    <property type="component" value="Chromosome"/>
</dbReference>
<organism evidence="1 2">
    <name type="scientific">Neoasaia chiangmaiensis</name>
    <dbReference type="NCBI Taxonomy" id="320497"/>
    <lineage>
        <taxon>Bacteria</taxon>
        <taxon>Pseudomonadati</taxon>
        <taxon>Pseudomonadota</taxon>
        <taxon>Alphaproteobacteria</taxon>
        <taxon>Acetobacterales</taxon>
        <taxon>Acetobacteraceae</taxon>
        <taxon>Neoasaia</taxon>
    </lineage>
</organism>
<reference evidence="1 2" key="1">
    <citation type="submission" date="2016-03" db="EMBL/GenBank/DDBJ databases">
        <title>Acetic acid bacteria sequencing.</title>
        <authorList>
            <person name="Brandt J."/>
            <person name="Jakob F."/>
            <person name="Vogel R.F."/>
        </authorList>
    </citation>
    <scope>NUCLEOTIDE SEQUENCE [LARGE SCALE GENOMIC DNA]</scope>
    <source>
        <strain evidence="1 2">NBRC 101099</strain>
    </source>
</reference>
<name>A0A1U9KTE2_9PROT</name>
<protein>
    <submittedName>
        <fullName evidence="1">Uncharacterized protein</fullName>
    </submittedName>
</protein>
<evidence type="ECO:0000313" key="1">
    <source>
        <dbReference type="EMBL" id="AQS89065.1"/>
    </source>
</evidence>
<gene>
    <name evidence="1" type="ORF">A0U93_15365</name>
</gene>
<sequence length="106" mass="11171">MDRRPPRAAGRRGRLAESVAGKGTFLVSLPQRCREGLSPSPGYAARMADTSSPHVPAIVASLLVPGEIAVITALLPADPGRSSCLLLIQPAFRRGITARWACSRAP</sequence>
<evidence type="ECO:0000313" key="2">
    <source>
        <dbReference type="Proteomes" id="UP000188604"/>
    </source>
</evidence>
<dbReference type="AlphaFoldDB" id="A0A1U9KTE2"/>
<keyword evidence="2" id="KW-1185">Reference proteome</keyword>
<proteinExistence type="predicted"/>